<dbReference type="PANTHER" id="PTHR30137:SF6">
    <property type="entry name" value="LUCIFERASE-LIKE MONOOXYGENASE"/>
    <property type="match status" value="1"/>
</dbReference>
<dbReference type="FunFam" id="3.20.20.30:FF:000002">
    <property type="entry name" value="LLM class flavin-dependent oxidoreductase"/>
    <property type="match status" value="1"/>
</dbReference>
<dbReference type="GO" id="GO:0005829">
    <property type="term" value="C:cytosol"/>
    <property type="evidence" value="ECO:0007669"/>
    <property type="project" value="TreeGrafter"/>
</dbReference>
<dbReference type="RefSeq" id="WP_188531006.1">
    <property type="nucleotide sequence ID" value="NZ_BMGR01000006.1"/>
</dbReference>
<comment type="caution">
    <text evidence="4">The sequence shown here is derived from an EMBL/GenBank/DDBJ whole genome shotgun (WGS) entry which is preliminary data.</text>
</comment>
<dbReference type="Gene3D" id="3.20.20.30">
    <property type="entry name" value="Luciferase-like domain"/>
    <property type="match status" value="1"/>
</dbReference>
<reference evidence="4" key="2">
    <citation type="submission" date="2020-09" db="EMBL/GenBank/DDBJ databases">
        <authorList>
            <person name="Sun Q."/>
            <person name="Zhou Y."/>
        </authorList>
    </citation>
    <scope>NUCLEOTIDE SEQUENCE</scope>
    <source>
        <strain evidence="4">CGMCC 1.12987</strain>
    </source>
</reference>
<dbReference type="AlphaFoldDB" id="A0A917CZE4"/>
<dbReference type="InterPro" id="IPR019949">
    <property type="entry name" value="CmoO-like"/>
</dbReference>
<name>A0A917CZE4_9BACL</name>
<evidence type="ECO:0000313" key="5">
    <source>
        <dbReference type="Proteomes" id="UP000644756"/>
    </source>
</evidence>
<evidence type="ECO:0000259" key="3">
    <source>
        <dbReference type="Pfam" id="PF00296"/>
    </source>
</evidence>
<dbReference type="Proteomes" id="UP000644756">
    <property type="component" value="Unassembled WGS sequence"/>
</dbReference>
<protein>
    <recommendedName>
        <fullName evidence="3">Luciferase-like domain-containing protein</fullName>
    </recommendedName>
</protein>
<organism evidence="4 5">
    <name type="scientific">Paenibacillus abyssi</name>
    <dbReference type="NCBI Taxonomy" id="1340531"/>
    <lineage>
        <taxon>Bacteria</taxon>
        <taxon>Bacillati</taxon>
        <taxon>Bacillota</taxon>
        <taxon>Bacilli</taxon>
        <taxon>Bacillales</taxon>
        <taxon>Paenibacillaceae</taxon>
        <taxon>Paenibacillus</taxon>
    </lineage>
</organism>
<proteinExistence type="predicted"/>
<dbReference type="EMBL" id="BMGR01000006">
    <property type="protein sequence ID" value="GGG03519.1"/>
    <property type="molecule type" value="Genomic_DNA"/>
</dbReference>
<gene>
    <name evidence="4" type="primary">yvbT</name>
    <name evidence="4" type="ORF">GCM10010916_20780</name>
</gene>
<sequence>MSDHNNGKQLNEIKYSVLDLSPIVLGGSAAESFRNTLDLAQHAEKWNYNRYWLAEHHNMPFIASSATSVVIAHVANGTSKIRVGSGGIMLPNHSSLVIAEQFGTLESLFPGRIDLGLGRAPGSDQRTARALRRDTGRNGDDFPEQLDELRAYFDPSLAEGKAQVRAIPGEGLNVPIWLLGSSGFSAQLAGQLGLPFAFASHFSPNNTLPAMDLYRRSFQPSKVLDKPYAMVGVNIIAADTDEEATRLATTLQQQFLNLIRGNEVQLQPPVDDIKELASAYELAALQQQLGSSIIGSKETVKDKLQKFVNDTGADEIMAIAQVFDHKARVQSFEILAEITGQKDRSEQK</sequence>
<accession>A0A917CZE4</accession>
<feature type="region of interest" description="Disordered" evidence="2">
    <location>
        <begin position="120"/>
        <end position="140"/>
    </location>
</feature>
<evidence type="ECO:0000256" key="1">
    <source>
        <dbReference type="ARBA" id="ARBA00007789"/>
    </source>
</evidence>
<dbReference type="NCBIfam" id="TIGR03558">
    <property type="entry name" value="oxido_grp_1"/>
    <property type="match status" value="1"/>
</dbReference>
<dbReference type="PANTHER" id="PTHR30137">
    <property type="entry name" value="LUCIFERASE-LIKE MONOOXYGENASE"/>
    <property type="match status" value="1"/>
</dbReference>
<comment type="similarity">
    <text evidence="1">To bacterial alkanal monooxygenase alpha and beta chains.</text>
</comment>
<dbReference type="GO" id="GO:0016705">
    <property type="term" value="F:oxidoreductase activity, acting on paired donors, with incorporation or reduction of molecular oxygen"/>
    <property type="evidence" value="ECO:0007669"/>
    <property type="project" value="InterPro"/>
</dbReference>
<feature type="compositionally biased region" description="Basic and acidic residues" evidence="2">
    <location>
        <begin position="131"/>
        <end position="140"/>
    </location>
</feature>
<evidence type="ECO:0000256" key="2">
    <source>
        <dbReference type="SAM" id="MobiDB-lite"/>
    </source>
</evidence>
<keyword evidence="5" id="KW-1185">Reference proteome</keyword>
<dbReference type="SUPFAM" id="SSF51679">
    <property type="entry name" value="Bacterial luciferase-like"/>
    <property type="match status" value="1"/>
</dbReference>
<reference evidence="4" key="1">
    <citation type="journal article" date="2014" name="Int. J. Syst. Evol. Microbiol.">
        <title>Complete genome sequence of Corynebacterium casei LMG S-19264T (=DSM 44701T), isolated from a smear-ripened cheese.</title>
        <authorList>
            <consortium name="US DOE Joint Genome Institute (JGI-PGF)"/>
            <person name="Walter F."/>
            <person name="Albersmeier A."/>
            <person name="Kalinowski J."/>
            <person name="Ruckert C."/>
        </authorList>
    </citation>
    <scope>NUCLEOTIDE SEQUENCE</scope>
    <source>
        <strain evidence="4">CGMCC 1.12987</strain>
    </source>
</reference>
<feature type="domain" description="Luciferase-like" evidence="3">
    <location>
        <begin position="26"/>
        <end position="314"/>
    </location>
</feature>
<dbReference type="CDD" id="cd00347">
    <property type="entry name" value="Flavin_utilizing_monoxygenases"/>
    <property type="match status" value="1"/>
</dbReference>
<evidence type="ECO:0000313" key="4">
    <source>
        <dbReference type="EMBL" id="GGG03519.1"/>
    </source>
</evidence>
<dbReference type="InterPro" id="IPR011251">
    <property type="entry name" value="Luciferase-like_dom"/>
</dbReference>
<dbReference type="Pfam" id="PF00296">
    <property type="entry name" value="Bac_luciferase"/>
    <property type="match status" value="1"/>
</dbReference>
<dbReference type="InterPro" id="IPR050766">
    <property type="entry name" value="Bact_Lucif_Oxidored"/>
</dbReference>
<dbReference type="InterPro" id="IPR036661">
    <property type="entry name" value="Luciferase-like_sf"/>
</dbReference>